<sequence>MSSPFLDVPESSWVASNTLSFAIRDKYPVSPGHTLVIPRRLVASWFEATPEEQRALFELVDVVKRGLDGTDPKPDGYNLGINVGGAAGQTVPHLHVHVIPRHQGDMADPRGGVRHVIPSKGNYLRTPAKPLATGGVKDPFLWHLEPLFAQATDVSVLAAFVQESGLAVLYALVQDALSRGARVRLLTGDYMSITGASALRQLLDWMNANQAQREEGAGVFEARIVEVKDIGRAFHPKSWRFEGPELAVAFVGSSNVSHSALKTGVEWNLPVERDQNPRAYQDAVDAFEAWWLRARRFDAAWITRYEREAAQSRPPRQSPPPEAEGLVEEPVPVPRTREPHGIQREALAALESSRQSGRRRALVIMATGLGKTLVAAIDIAKVEAALGRRARVLFLVHRSELLMQAATTLRSYLPHSEFGWFVGARRELDADVLFASVQKLSRPENLAWLSGVPPFDYVVIDEVHHASAPGYRGILACLRTTFLLGLTATPERTDAGDIFGLFEDNVVYRADLAEGISRELLVPFAYHGLKDDVAYENIPWRNRRFDPAKLAAAVQTEARMRKMWEAWEQHPATRTLVFCASVPHAEYVRDWLRQKGVRTVAVHSGAESDDRAEALSSLVNGGLDAICAVDIFNEGIDLPTVDRVVMLRPTESPVVFMQQLGRGLRKADKKTSVTIIDFVGNHRMFLDRVQTLLSLGMGPSTPLLQDFLVHDKEPTLPPGCSVQVELEAKRLLAKMVPKGSSEVARMYRELRHAWGRRPTMGELYRLGYLPSALKQGWFQFVGSQGDLTSAEAKALENRGKDWFEALESTPMSKSFKMVVLQVLLDAHALEGGMPLAELASSSLLLLRQRPELGKDLEGVKALDDQVLFRVDGERLVPLLPIGVETRDAFHAMTQELVDYRLARFVGQGHANTHPDGFDAKVIHNSSDMPILMLPSRSGRPGIPDSKKEGPVIVTLPDGSRWKFLFVKIAVNKAWPAGLARETNRLPELLRQWFGPKAGASGTAFQVRFTQDTSGWHLEPLGASITPLLSRRALVAFPSLKAAAGAANDSLAGAPEEGRVQLPLTSSSDDLFAVRASGDSMMGGERPIRDGDWLVMRYVRGMGVGALSGHVALLQVPDTSGHAYQVKRIVRHGTHWLLRSENPEHPSIEVTEEVKPIAQLVEVIPPERLGPFAGVLLDDEGVMSAFGLPSAPKTGRYHGHLFLCVDQPGRLKTPDRLEPIISVRNPAETAFVLTRMEPGGSWRYAGVARWNESEGAWVLPEPVDSDTWKALGAPFDVR</sequence>
<evidence type="ECO:0000259" key="5">
    <source>
        <dbReference type="PROSITE" id="PS51084"/>
    </source>
</evidence>
<dbReference type="eggNOG" id="COG1061">
    <property type="taxonomic scope" value="Bacteria"/>
</dbReference>
<evidence type="ECO:0000256" key="2">
    <source>
        <dbReference type="PIRSR" id="PIRSR601310-3"/>
    </source>
</evidence>
<keyword evidence="8" id="KW-0547">Nucleotide-binding</keyword>
<dbReference type="SUPFAM" id="SSF52540">
    <property type="entry name" value="P-loop containing nucleoside triphosphate hydrolases"/>
    <property type="match status" value="1"/>
</dbReference>
<evidence type="ECO:0000259" key="6">
    <source>
        <dbReference type="PROSITE" id="PS51192"/>
    </source>
</evidence>
<feature type="domain" description="Helicase C-terminal" evidence="7">
    <location>
        <begin position="555"/>
        <end position="709"/>
    </location>
</feature>
<dbReference type="SUPFAM" id="SSF51306">
    <property type="entry name" value="LexA/Signal peptidase"/>
    <property type="match status" value="1"/>
</dbReference>
<dbReference type="InterPro" id="IPR014001">
    <property type="entry name" value="Helicase_ATP-bd"/>
</dbReference>
<dbReference type="RefSeq" id="WP_002631445.1">
    <property type="nucleotide sequence ID" value="NZ_ANAH02000064.1"/>
</dbReference>
<feature type="domain" description="Helicase ATP-binding" evidence="6">
    <location>
        <begin position="352"/>
        <end position="508"/>
    </location>
</feature>
<gene>
    <name evidence="8" type="ORF">D187_006964</name>
</gene>
<dbReference type="PROSITE" id="PS51084">
    <property type="entry name" value="HIT_2"/>
    <property type="match status" value="1"/>
</dbReference>
<dbReference type="Pfam" id="PF00271">
    <property type="entry name" value="Helicase_C"/>
    <property type="match status" value="1"/>
</dbReference>
<dbReference type="InterPro" id="IPR039418">
    <property type="entry name" value="LexA-like"/>
</dbReference>
<dbReference type="SUPFAM" id="SSF56024">
    <property type="entry name" value="Phospholipase D/nuclease"/>
    <property type="match status" value="1"/>
</dbReference>
<keyword evidence="8" id="KW-0067">ATP-binding</keyword>
<dbReference type="GO" id="GO:0005524">
    <property type="term" value="F:ATP binding"/>
    <property type="evidence" value="ECO:0007669"/>
    <property type="project" value="InterPro"/>
</dbReference>
<keyword evidence="9" id="KW-1185">Reference proteome</keyword>
<dbReference type="eggNOG" id="COG3886">
    <property type="taxonomic scope" value="Bacteria"/>
</dbReference>
<evidence type="ECO:0000256" key="3">
    <source>
        <dbReference type="PROSITE-ProRule" id="PRU00464"/>
    </source>
</evidence>
<comment type="caution">
    <text evidence="8">The sequence shown here is derived from an EMBL/GenBank/DDBJ whole genome shotgun (WGS) entry which is preliminary data.</text>
</comment>
<name>S9NYC5_CYSF2</name>
<dbReference type="InterPro" id="IPR001310">
    <property type="entry name" value="Histidine_triad_HIT"/>
</dbReference>
<dbReference type="OrthoDB" id="9804086at2"/>
<dbReference type="GO" id="GO:0016787">
    <property type="term" value="F:hydrolase activity"/>
    <property type="evidence" value="ECO:0007669"/>
    <property type="project" value="InterPro"/>
</dbReference>
<dbReference type="SUPFAM" id="SSF54197">
    <property type="entry name" value="HIT-like"/>
    <property type="match status" value="1"/>
</dbReference>
<dbReference type="InterPro" id="IPR019808">
    <property type="entry name" value="Histidine_triad_CS"/>
</dbReference>
<dbReference type="InterPro" id="IPR006935">
    <property type="entry name" value="Helicase/UvrB_N"/>
</dbReference>
<dbReference type="Pfam" id="PF04851">
    <property type="entry name" value="ResIII"/>
    <property type="match status" value="1"/>
</dbReference>
<dbReference type="PANTHER" id="PTHR47396:SF1">
    <property type="entry name" value="ATP-DEPENDENT HELICASE IRC3-RELATED"/>
    <property type="match status" value="1"/>
</dbReference>
<dbReference type="InterPro" id="IPR001650">
    <property type="entry name" value="Helicase_C-like"/>
</dbReference>
<protein>
    <submittedName>
        <fullName evidence="8">Helicase-related protein</fullName>
    </submittedName>
</protein>
<evidence type="ECO:0000313" key="8">
    <source>
        <dbReference type="EMBL" id="EPX57210.1"/>
    </source>
</evidence>
<keyword evidence="8" id="KW-0347">Helicase</keyword>
<dbReference type="PANTHER" id="PTHR47396">
    <property type="entry name" value="TYPE I RESTRICTION ENZYME ECOKI R PROTEIN"/>
    <property type="match status" value="1"/>
</dbReference>
<dbReference type="Gene3D" id="2.10.109.10">
    <property type="entry name" value="Umud Fragment, subunit A"/>
    <property type="match status" value="1"/>
</dbReference>
<dbReference type="InterPro" id="IPR036265">
    <property type="entry name" value="HIT-like_sf"/>
</dbReference>
<dbReference type="Pfam" id="PF00717">
    <property type="entry name" value="Peptidase_S24"/>
    <property type="match status" value="1"/>
</dbReference>
<dbReference type="eggNOG" id="COG1974">
    <property type="taxonomic scope" value="Bacteria"/>
</dbReference>
<dbReference type="Gene3D" id="3.40.50.300">
    <property type="entry name" value="P-loop containing nucleotide triphosphate hydrolases"/>
    <property type="match status" value="2"/>
</dbReference>
<dbReference type="AlphaFoldDB" id="S9NYC5"/>
<dbReference type="CDD" id="cd18032">
    <property type="entry name" value="DEXHc_RE_I_III_res"/>
    <property type="match status" value="1"/>
</dbReference>
<dbReference type="CDD" id="cd18799">
    <property type="entry name" value="SF2_C_EcoAI-like"/>
    <property type="match status" value="1"/>
</dbReference>
<feature type="active site" description="Tele-AMP-histidine intermediate" evidence="1">
    <location>
        <position position="95"/>
    </location>
</feature>
<dbReference type="PROSITE" id="PS00892">
    <property type="entry name" value="HIT_1"/>
    <property type="match status" value="1"/>
</dbReference>
<feature type="short sequence motif" description="Histidine triad motif" evidence="2 3">
    <location>
        <begin position="93"/>
        <end position="97"/>
    </location>
</feature>
<proteinExistence type="predicted"/>
<evidence type="ECO:0000256" key="1">
    <source>
        <dbReference type="PIRSR" id="PIRSR601310-1"/>
    </source>
</evidence>
<dbReference type="PROSITE" id="PS51192">
    <property type="entry name" value="HELICASE_ATP_BIND_1"/>
    <property type="match status" value="1"/>
</dbReference>
<dbReference type="PRINTS" id="PR00332">
    <property type="entry name" value="HISTRIAD"/>
</dbReference>
<dbReference type="eggNOG" id="COG0537">
    <property type="taxonomic scope" value="Bacteria"/>
</dbReference>
<dbReference type="SMART" id="SM00487">
    <property type="entry name" value="DEXDc"/>
    <property type="match status" value="1"/>
</dbReference>
<dbReference type="EMBL" id="ANAH02000064">
    <property type="protein sequence ID" value="EPX57210.1"/>
    <property type="molecule type" value="Genomic_DNA"/>
</dbReference>
<dbReference type="SMART" id="SM00490">
    <property type="entry name" value="HELICc"/>
    <property type="match status" value="1"/>
</dbReference>
<feature type="region of interest" description="Disordered" evidence="4">
    <location>
        <begin position="308"/>
        <end position="333"/>
    </location>
</feature>
<organism evidence="8 9">
    <name type="scientific">Cystobacter fuscus (strain ATCC 25194 / DSM 2262 / NBRC 100088 / M29)</name>
    <dbReference type="NCBI Taxonomy" id="1242864"/>
    <lineage>
        <taxon>Bacteria</taxon>
        <taxon>Pseudomonadati</taxon>
        <taxon>Myxococcota</taxon>
        <taxon>Myxococcia</taxon>
        <taxon>Myxococcales</taxon>
        <taxon>Cystobacterineae</taxon>
        <taxon>Archangiaceae</taxon>
        <taxon>Cystobacter</taxon>
    </lineage>
</organism>
<dbReference type="Gene3D" id="3.30.428.10">
    <property type="entry name" value="HIT-like"/>
    <property type="match status" value="1"/>
</dbReference>
<dbReference type="InterPro" id="IPR027417">
    <property type="entry name" value="P-loop_NTPase"/>
</dbReference>
<accession>S9NYC5</accession>
<dbReference type="Proteomes" id="UP000011682">
    <property type="component" value="Unassembled WGS sequence"/>
</dbReference>
<dbReference type="InterPro" id="IPR015927">
    <property type="entry name" value="Peptidase_S24_S26A/B/C"/>
</dbReference>
<evidence type="ECO:0000259" key="7">
    <source>
        <dbReference type="PROSITE" id="PS51194"/>
    </source>
</evidence>
<dbReference type="Pfam" id="PF01230">
    <property type="entry name" value="HIT"/>
    <property type="match status" value="1"/>
</dbReference>
<evidence type="ECO:0000313" key="9">
    <source>
        <dbReference type="Proteomes" id="UP000011682"/>
    </source>
</evidence>
<reference evidence="8" key="1">
    <citation type="submission" date="2013-05" db="EMBL/GenBank/DDBJ databases">
        <title>Genome assembly of Cystobacter fuscus DSM 2262.</title>
        <authorList>
            <person name="Sharma G."/>
            <person name="Khatri I."/>
            <person name="Kaur C."/>
            <person name="Mayilraj S."/>
            <person name="Subramanian S."/>
        </authorList>
    </citation>
    <scope>NUCLEOTIDE SEQUENCE [LARGE SCALE GENOMIC DNA]</scope>
    <source>
        <strain evidence="8">DSM 2262</strain>
    </source>
</reference>
<dbReference type="InterPro" id="IPR050742">
    <property type="entry name" value="Helicase_Restrict-Modif_Enz"/>
</dbReference>
<dbReference type="PROSITE" id="PS51194">
    <property type="entry name" value="HELICASE_CTER"/>
    <property type="match status" value="1"/>
</dbReference>
<dbReference type="InterPro" id="IPR036286">
    <property type="entry name" value="LexA/Signal_pep-like_sf"/>
</dbReference>
<feature type="domain" description="HIT" evidence="5">
    <location>
        <begin position="1"/>
        <end position="108"/>
    </location>
</feature>
<dbReference type="GO" id="GO:0003677">
    <property type="term" value="F:DNA binding"/>
    <property type="evidence" value="ECO:0007669"/>
    <property type="project" value="InterPro"/>
</dbReference>
<dbReference type="GO" id="GO:0005829">
    <property type="term" value="C:cytosol"/>
    <property type="evidence" value="ECO:0007669"/>
    <property type="project" value="TreeGrafter"/>
</dbReference>
<keyword evidence="8" id="KW-0378">Hydrolase</keyword>
<dbReference type="Gene3D" id="3.30.870.10">
    <property type="entry name" value="Endonuclease Chain A"/>
    <property type="match status" value="1"/>
</dbReference>
<evidence type="ECO:0000256" key="4">
    <source>
        <dbReference type="SAM" id="MobiDB-lite"/>
    </source>
</evidence>
<dbReference type="GO" id="GO:0004386">
    <property type="term" value="F:helicase activity"/>
    <property type="evidence" value="ECO:0007669"/>
    <property type="project" value="UniProtKB-KW"/>
</dbReference>
<dbReference type="InterPro" id="IPR011146">
    <property type="entry name" value="HIT-like"/>
</dbReference>
<dbReference type="CDD" id="cd06529">
    <property type="entry name" value="S24_LexA-like"/>
    <property type="match status" value="1"/>
</dbReference>